<dbReference type="GO" id="GO:0051701">
    <property type="term" value="P:biological process involved in interaction with host"/>
    <property type="evidence" value="ECO:0007669"/>
    <property type="project" value="TreeGrafter"/>
</dbReference>
<dbReference type="Proteomes" id="UP000466039">
    <property type="component" value="Chromosome"/>
</dbReference>
<dbReference type="InterPro" id="IPR003399">
    <property type="entry name" value="Mce/MlaD"/>
</dbReference>
<keyword evidence="2" id="KW-1133">Transmembrane helix</keyword>
<feature type="region of interest" description="Disordered" evidence="1">
    <location>
        <begin position="421"/>
        <end position="475"/>
    </location>
</feature>
<dbReference type="NCBIfam" id="TIGR00996">
    <property type="entry name" value="Mtu_fam_mce"/>
    <property type="match status" value="1"/>
</dbReference>
<feature type="compositionally biased region" description="Pro residues" evidence="1">
    <location>
        <begin position="436"/>
        <end position="464"/>
    </location>
</feature>
<feature type="transmembrane region" description="Helical" evidence="2">
    <location>
        <begin position="12"/>
        <end position="38"/>
    </location>
</feature>
<evidence type="ECO:0000256" key="2">
    <source>
        <dbReference type="SAM" id="Phobius"/>
    </source>
</evidence>
<feature type="domain" description="Mammalian cell entry C-terminal" evidence="4">
    <location>
        <begin position="123"/>
        <end position="342"/>
    </location>
</feature>
<feature type="domain" description="Mce/MlaD" evidence="3">
    <location>
        <begin position="44"/>
        <end position="118"/>
    </location>
</feature>
<gene>
    <name evidence="5" type="ORF">MMON_31660</name>
</gene>
<dbReference type="RefSeq" id="WP_083044647.1">
    <property type="nucleotide sequence ID" value="NZ_AP022617.1"/>
</dbReference>
<protein>
    <submittedName>
        <fullName evidence="5">Virulence factor</fullName>
    </submittedName>
</protein>
<dbReference type="InterPro" id="IPR024516">
    <property type="entry name" value="Mce_C"/>
</dbReference>
<dbReference type="InterPro" id="IPR005693">
    <property type="entry name" value="Mce"/>
</dbReference>
<feature type="compositionally biased region" description="Low complexity" evidence="1">
    <location>
        <begin position="421"/>
        <end position="435"/>
    </location>
</feature>
<keyword evidence="2" id="KW-0472">Membrane</keyword>
<dbReference type="PANTHER" id="PTHR33371:SF19">
    <property type="entry name" value="MCE-FAMILY PROTEIN MCE4A"/>
    <property type="match status" value="1"/>
</dbReference>
<dbReference type="EMBL" id="AP022617">
    <property type="protein sequence ID" value="BBZ61865.1"/>
    <property type="molecule type" value="Genomic_DNA"/>
</dbReference>
<evidence type="ECO:0000313" key="5">
    <source>
        <dbReference type="EMBL" id="BBZ61865.1"/>
    </source>
</evidence>
<dbReference type="GO" id="GO:0005576">
    <property type="term" value="C:extracellular region"/>
    <property type="evidence" value="ECO:0007669"/>
    <property type="project" value="TreeGrafter"/>
</dbReference>
<feature type="compositionally biased region" description="Polar residues" evidence="1">
    <location>
        <begin position="465"/>
        <end position="475"/>
    </location>
</feature>
<evidence type="ECO:0000259" key="3">
    <source>
        <dbReference type="Pfam" id="PF02470"/>
    </source>
</evidence>
<keyword evidence="2" id="KW-0812">Transmembrane</keyword>
<name>A0AAD1IY78_MYCMB</name>
<sequence>METLSVRHRVHPLWWTAALFGTVIGLVVVCSLTFAGAFRRDVPVMLTSDRSGLVMESGAKVKMRGVEVGRVAGIAGGGRTVGLKLELFPDQISRIPANVEAEISSTTAFGAKYVDLIYPDHPSPQRLNAGAVLKSRNVSTEVNTVFDNLVGLLEQIDVSKLSAVLTAVADGVRGQGERMGQATTDANQVLLAVNPRMDEVGANWVSFRKFSDAYSSAAQDILATLDAASVTSGTVTGHAKDLDALLLSSIGFTNSGIELIAPNRDNLVNGINILEPTTSLLLKYDPIYTCLLQGAKFALDNGAYESIGGNGRSVVQDVGLLLGDDPYRYPQNLPVVAAKGGPGGKPSCGSLPDVSKNFPVRYLVTDTGFGTGLDIRPNPGIGFPGWANYFPVTKAVPEPPRVRHPGGLAPGPAPAYPGGAPYGAPLYGPGGTPLWPGVPPAPAPAPAPAPSGPLPAEAPVPPSDSDPTTQTAPSP</sequence>
<organism evidence="5 6">
    <name type="scientific">Mycolicibacterium monacense</name>
    <name type="common">Mycobacterium monacense</name>
    <dbReference type="NCBI Taxonomy" id="85693"/>
    <lineage>
        <taxon>Bacteria</taxon>
        <taxon>Bacillati</taxon>
        <taxon>Actinomycetota</taxon>
        <taxon>Actinomycetes</taxon>
        <taxon>Mycobacteriales</taxon>
        <taxon>Mycobacteriaceae</taxon>
        <taxon>Mycolicibacterium</taxon>
    </lineage>
</organism>
<dbReference type="AlphaFoldDB" id="A0AAD1IY78"/>
<evidence type="ECO:0000256" key="1">
    <source>
        <dbReference type="SAM" id="MobiDB-lite"/>
    </source>
</evidence>
<dbReference type="InterPro" id="IPR052336">
    <property type="entry name" value="MlaD_Phospholipid_Transporter"/>
</dbReference>
<evidence type="ECO:0000259" key="4">
    <source>
        <dbReference type="Pfam" id="PF11887"/>
    </source>
</evidence>
<dbReference type="Pfam" id="PF11887">
    <property type="entry name" value="Mce4_CUP1"/>
    <property type="match status" value="1"/>
</dbReference>
<dbReference type="Pfam" id="PF02470">
    <property type="entry name" value="MlaD"/>
    <property type="match status" value="1"/>
</dbReference>
<reference evidence="5 6" key="1">
    <citation type="journal article" date="2019" name="Emerg. Microbes Infect.">
        <title>Comprehensive subspecies identification of 175 nontuberculous mycobacteria species based on 7547 genomic profiles.</title>
        <authorList>
            <person name="Matsumoto Y."/>
            <person name="Kinjo T."/>
            <person name="Motooka D."/>
            <person name="Nabeya D."/>
            <person name="Jung N."/>
            <person name="Uechi K."/>
            <person name="Horii T."/>
            <person name="Iida T."/>
            <person name="Fujita J."/>
            <person name="Nakamura S."/>
        </authorList>
    </citation>
    <scope>NUCLEOTIDE SEQUENCE [LARGE SCALE GENOMIC DNA]</scope>
    <source>
        <strain evidence="5 6">JCM 15658</strain>
    </source>
</reference>
<proteinExistence type="predicted"/>
<evidence type="ECO:0000313" key="6">
    <source>
        <dbReference type="Proteomes" id="UP000466039"/>
    </source>
</evidence>
<dbReference type="PANTHER" id="PTHR33371">
    <property type="entry name" value="INTERMEMBRANE PHOSPHOLIPID TRANSPORT SYSTEM BINDING PROTEIN MLAD-RELATED"/>
    <property type="match status" value="1"/>
</dbReference>
<keyword evidence="6" id="KW-1185">Reference proteome</keyword>
<accession>A0AAD1IY78</accession>